<reference evidence="1" key="1">
    <citation type="submission" date="2014-09" db="EMBL/GenBank/DDBJ databases">
        <authorList>
            <person name="Magalhaes I.L.F."/>
            <person name="Oliveira U."/>
            <person name="Santos F.R."/>
            <person name="Vidigal T.H.D.A."/>
            <person name="Brescovit A.D."/>
            <person name="Santos A.J."/>
        </authorList>
    </citation>
    <scope>NUCLEOTIDE SEQUENCE</scope>
</reference>
<evidence type="ECO:0000313" key="1">
    <source>
        <dbReference type="EMBL" id="JAG51086.1"/>
    </source>
</evidence>
<sequence length="266" mass="28700">VAENNPTVWQELLKFLFSAFQVPVKQSNKSLVRIVKENVTSGAKPSMSSGRWGPRTEDADIVVAKRVQAKISDFDVRGAVRVISSNDTLARHSTTNYSELLKKHPAPTRVQTPPPAPDDSIEPLTTDMVAVRQAIQTFPNGSSGGMDGLRPQHLKDLTSVSAGEAGITLLRSIVSMCNLMLAGKLHPDVCPFLYGASLCALQKKDGGLRPIAIGSVWRRLVAKVGCIHVREQAAAYLLPHQLGFGSKAGCEAAIHATLAFVKDRRS</sequence>
<dbReference type="AlphaFoldDB" id="A0A0K8SCS5"/>
<name>A0A0K8SCS5_LYGHE</name>
<proteinExistence type="predicted"/>
<organism evidence="1">
    <name type="scientific">Lygus hesperus</name>
    <name type="common">Western plant bug</name>
    <dbReference type="NCBI Taxonomy" id="30085"/>
    <lineage>
        <taxon>Eukaryota</taxon>
        <taxon>Metazoa</taxon>
        <taxon>Ecdysozoa</taxon>
        <taxon>Arthropoda</taxon>
        <taxon>Hexapoda</taxon>
        <taxon>Insecta</taxon>
        <taxon>Pterygota</taxon>
        <taxon>Neoptera</taxon>
        <taxon>Paraneoptera</taxon>
        <taxon>Hemiptera</taxon>
        <taxon>Heteroptera</taxon>
        <taxon>Panheteroptera</taxon>
        <taxon>Cimicomorpha</taxon>
        <taxon>Miridae</taxon>
        <taxon>Mirini</taxon>
        <taxon>Lygus</taxon>
    </lineage>
</organism>
<dbReference type="EMBL" id="GBRD01014740">
    <property type="protein sequence ID" value="JAG51086.1"/>
    <property type="molecule type" value="Transcribed_RNA"/>
</dbReference>
<evidence type="ECO:0008006" key="2">
    <source>
        <dbReference type="Google" id="ProtNLM"/>
    </source>
</evidence>
<accession>A0A0K8SCS5</accession>
<protein>
    <recommendedName>
        <fullName evidence="2">Reverse transcriptase domain-containing protein</fullName>
    </recommendedName>
</protein>
<feature type="non-terminal residue" evidence="1">
    <location>
        <position position="1"/>
    </location>
</feature>